<dbReference type="AlphaFoldDB" id="A0A4U8Z3R7"/>
<organism evidence="1 2">
    <name type="scientific">Methylocella tundrae</name>
    <dbReference type="NCBI Taxonomy" id="227605"/>
    <lineage>
        <taxon>Bacteria</taxon>
        <taxon>Pseudomonadati</taxon>
        <taxon>Pseudomonadota</taxon>
        <taxon>Alphaproteobacteria</taxon>
        <taxon>Hyphomicrobiales</taxon>
        <taxon>Beijerinckiaceae</taxon>
        <taxon>Methylocella</taxon>
    </lineage>
</organism>
<dbReference type="Proteomes" id="UP000294360">
    <property type="component" value="Chromosome"/>
</dbReference>
<dbReference type="EMBL" id="LR536450">
    <property type="protein sequence ID" value="VFU09981.1"/>
    <property type="molecule type" value="Genomic_DNA"/>
</dbReference>
<evidence type="ECO:0000313" key="2">
    <source>
        <dbReference type="Proteomes" id="UP000294360"/>
    </source>
</evidence>
<sequence length="57" mass="6528">MWFTRPPHALTAAARGIPTRAQAKAKALNRHFWRAFAQSARRTLIASSIPRRQSRRS</sequence>
<accession>A0A4U8Z3R7</accession>
<proteinExistence type="predicted"/>
<reference evidence="1 2" key="1">
    <citation type="submission" date="2019-03" db="EMBL/GenBank/DDBJ databases">
        <authorList>
            <person name="Kox A.R. M."/>
        </authorList>
    </citation>
    <scope>NUCLEOTIDE SEQUENCE [LARGE SCALE GENOMIC DNA]</scope>
    <source>
        <strain evidence="1">MTUNDRAET4 annotated genome</strain>
    </source>
</reference>
<evidence type="ECO:0000313" key="1">
    <source>
        <dbReference type="EMBL" id="VFU09981.1"/>
    </source>
</evidence>
<gene>
    <name evidence="1" type="ORF">MTUNDRAET4_3094</name>
</gene>
<dbReference type="KEGG" id="mtun:MTUNDRAET4_3094"/>
<protein>
    <submittedName>
        <fullName evidence="1">Uncharacterized protein</fullName>
    </submittedName>
</protein>
<name>A0A4U8Z3R7_METTU</name>